<organism evidence="1 2">
    <name type="scientific">Paramecium pentaurelia</name>
    <dbReference type="NCBI Taxonomy" id="43138"/>
    <lineage>
        <taxon>Eukaryota</taxon>
        <taxon>Sar</taxon>
        <taxon>Alveolata</taxon>
        <taxon>Ciliophora</taxon>
        <taxon>Intramacronucleata</taxon>
        <taxon>Oligohymenophorea</taxon>
        <taxon>Peniculida</taxon>
        <taxon>Parameciidae</taxon>
        <taxon>Paramecium</taxon>
    </lineage>
</organism>
<name>A0A8S1YEY2_9CILI</name>
<dbReference type="Proteomes" id="UP000689195">
    <property type="component" value="Unassembled WGS sequence"/>
</dbReference>
<evidence type="ECO:0000313" key="2">
    <source>
        <dbReference type="Proteomes" id="UP000689195"/>
    </source>
</evidence>
<gene>
    <name evidence="1" type="ORF">PPENT_87.1.T1690050</name>
</gene>
<comment type="caution">
    <text evidence="1">The sequence shown here is derived from an EMBL/GenBank/DDBJ whole genome shotgun (WGS) entry which is preliminary data.</text>
</comment>
<accession>A0A8S1YEY2</accession>
<keyword evidence="2" id="KW-1185">Reference proteome</keyword>
<reference evidence="1" key="1">
    <citation type="submission" date="2021-01" db="EMBL/GenBank/DDBJ databases">
        <authorList>
            <consortium name="Genoscope - CEA"/>
            <person name="William W."/>
        </authorList>
    </citation>
    <scope>NUCLEOTIDE SEQUENCE</scope>
</reference>
<protein>
    <submittedName>
        <fullName evidence="1">Uncharacterized protein</fullName>
    </submittedName>
</protein>
<sequence>MWRQKSCKYILSSLFDQQYQKVLNNICFRLSPQRYYKTPYSILHHQQPSFCNRRGTLEGSISLYRRRQKEKQKVYGIGGANHQYQSEQKSQKRKSTFDKTLVLFLMIYLPKSYKNSVSNYPILVISQQIILEAQGKHILQEEFINHQGKHFKPLFKCKGSCFLEDLKQK</sequence>
<dbReference type="EMBL" id="CAJJDO010000169">
    <property type="protein sequence ID" value="CAD8212595.1"/>
    <property type="molecule type" value="Genomic_DNA"/>
</dbReference>
<dbReference type="AlphaFoldDB" id="A0A8S1YEY2"/>
<proteinExistence type="predicted"/>
<evidence type="ECO:0000313" key="1">
    <source>
        <dbReference type="EMBL" id="CAD8212595.1"/>
    </source>
</evidence>